<name>A0A5N6K979_MONLA</name>
<dbReference type="GO" id="GO:0007023">
    <property type="term" value="P:post-chaperonin tubulin folding pathway"/>
    <property type="evidence" value="ECO:0007669"/>
    <property type="project" value="InterPro"/>
</dbReference>
<gene>
    <name evidence="4" type="ORF">EYC80_001418</name>
</gene>
<dbReference type="Pfam" id="PF12612">
    <property type="entry name" value="TFCD_C"/>
    <property type="match status" value="1"/>
</dbReference>
<dbReference type="Gene3D" id="1.25.10.10">
    <property type="entry name" value="Leucine-rich Repeat Variant"/>
    <property type="match status" value="1"/>
</dbReference>
<proteinExistence type="predicted"/>
<dbReference type="GO" id="GO:0007021">
    <property type="term" value="P:tubulin complex assembly"/>
    <property type="evidence" value="ECO:0007669"/>
    <property type="project" value="InterPro"/>
</dbReference>
<dbReference type="InterPro" id="IPR011989">
    <property type="entry name" value="ARM-like"/>
</dbReference>
<dbReference type="Pfam" id="PF23579">
    <property type="entry name" value="ARM_TBCD"/>
    <property type="match status" value="1"/>
</dbReference>
<comment type="caution">
    <text evidence="4">The sequence shown here is derived from an EMBL/GenBank/DDBJ whole genome shotgun (WGS) entry which is preliminary data.</text>
</comment>
<evidence type="ECO:0000259" key="2">
    <source>
        <dbReference type="Pfam" id="PF12612"/>
    </source>
</evidence>
<evidence type="ECO:0000313" key="4">
    <source>
        <dbReference type="EMBL" id="KAB8299348.1"/>
    </source>
</evidence>
<dbReference type="GO" id="GO:0000226">
    <property type="term" value="P:microtubule cytoskeleton organization"/>
    <property type="evidence" value="ECO:0007669"/>
    <property type="project" value="TreeGrafter"/>
</dbReference>
<dbReference type="InterPro" id="IPR022577">
    <property type="entry name" value="TBCD_C"/>
</dbReference>
<dbReference type="PANTHER" id="PTHR12658:SF0">
    <property type="entry name" value="TUBULIN-SPECIFIC CHAPERONE D"/>
    <property type="match status" value="1"/>
</dbReference>
<dbReference type="InterPro" id="IPR033162">
    <property type="entry name" value="TBCD"/>
</dbReference>
<feature type="domain" description="Tubulin-folding cofactor D C-terminal" evidence="2">
    <location>
        <begin position="987"/>
        <end position="1163"/>
    </location>
</feature>
<feature type="domain" description="Tubulin-folding cofactor D ARM repeats" evidence="3">
    <location>
        <begin position="348"/>
        <end position="533"/>
    </location>
</feature>
<protein>
    <submittedName>
        <fullName evidence="4">Uncharacterized protein</fullName>
    </submittedName>
</protein>
<keyword evidence="5" id="KW-1185">Reference proteome</keyword>
<dbReference type="SUPFAM" id="SSF48371">
    <property type="entry name" value="ARM repeat"/>
    <property type="match status" value="2"/>
</dbReference>
<organism evidence="4 5">
    <name type="scientific">Monilinia laxa</name>
    <name type="common">Brown rot fungus</name>
    <name type="synonym">Sclerotinia laxa</name>
    <dbReference type="NCBI Taxonomy" id="61186"/>
    <lineage>
        <taxon>Eukaryota</taxon>
        <taxon>Fungi</taxon>
        <taxon>Dikarya</taxon>
        <taxon>Ascomycota</taxon>
        <taxon>Pezizomycotina</taxon>
        <taxon>Leotiomycetes</taxon>
        <taxon>Helotiales</taxon>
        <taxon>Sclerotiniaceae</taxon>
        <taxon>Monilinia</taxon>
    </lineage>
</organism>
<dbReference type="GO" id="GO:0005096">
    <property type="term" value="F:GTPase activator activity"/>
    <property type="evidence" value="ECO:0007669"/>
    <property type="project" value="InterPro"/>
</dbReference>
<dbReference type="EMBL" id="VIGI01000006">
    <property type="protein sequence ID" value="KAB8299348.1"/>
    <property type="molecule type" value="Genomic_DNA"/>
</dbReference>
<dbReference type="InterPro" id="IPR058033">
    <property type="entry name" value="ARM_TBCD_2nd"/>
</dbReference>
<keyword evidence="1" id="KW-0143">Chaperone</keyword>
<dbReference type="GO" id="GO:0048487">
    <property type="term" value="F:beta-tubulin binding"/>
    <property type="evidence" value="ECO:0007669"/>
    <property type="project" value="InterPro"/>
</dbReference>
<evidence type="ECO:0000313" key="5">
    <source>
        <dbReference type="Proteomes" id="UP000326757"/>
    </source>
</evidence>
<dbReference type="Pfam" id="PF25767">
    <property type="entry name" value="ARM_TBCD_2nd"/>
    <property type="match status" value="1"/>
</dbReference>
<reference evidence="4 5" key="1">
    <citation type="submission" date="2019-06" db="EMBL/GenBank/DDBJ databases">
        <title>Genome Sequence of the Brown Rot Fungal Pathogen Monilinia laxa.</title>
        <authorList>
            <person name="De Miccolis Angelini R.M."/>
            <person name="Landi L."/>
            <person name="Abate D."/>
            <person name="Pollastro S."/>
            <person name="Romanazzi G."/>
            <person name="Faretra F."/>
        </authorList>
    </citation>
    <scope>NUCLEOTIDE SEQUENCE [LARGE SCALE GENOMIC DNA]</scope>
    <source>
        <strain evidence="4 5">Mlax316</strain>
    </source>
</reference>
<dbReference type="OrthoDB" id="10253476at2759"/>
<dbReference type="Proteomes" id="UP000326757">
    <property type="component" value="Unassembled WGS sequence"/>
</dbReference>
<accession>A0A5N6K979</accession>
<dbReference type="InterPro" id="IPR016024">
    <property type="entry name" value="ARM-type_fold"/>
</dbReference>
<evidence type="ECO:0000256" key="1">
    <source>
        <dbReference type="ARBA" id="ARBA00023186"/>
    </source>
</evidence>
<sequence length="1288" mass="145561">MDAAEDDKDILLQRESGELLEDFEKSLHPFLYNVTNNGRLRRRVRTKETERLTALLDNFQELPQLLDTHLQRLVPTLANAFLASISKPPSKSSTPHTRLLIPLRKAICQLLYTFCKVRGEKVIVQCLSPENKHIDVLLSAIEKGISVNNDPCEEQLEELWGWEERYITLLWLSHLIIAPFDLKSLSSHSSPSGIVSFLPGLDLPANVPDVPLRSVSLAFKYLSSSGKEKDSAKTLLVRVVLRKDMQELGLLRSLVMWSISALQSIETKQDIHYINGVLSFLSGVLRSSMDTAYMDPYLELIFQAIQGIMDPSHPSCEEIQNSAVSRKLAIKIFRSIALLNLRPSFPTIEDILNDSVDFILEMLSNRSTPVRLAASKALSVIILKIQPEFASQLVSVILDMLKETDTDAFTWHGQILTLSHLLYRHSAPRDLLGEVIALVLKALSYERKSISGSSIGTNVRDAANFGIWALARRYSTAELQDISIECEEFIYPSGTNTTIQILATHLVVSACLDPAGNIRRGSSAALQELIGRHPGTIIEALNLVQIVDYHAVALRSRGILEVAVSASLLSYNTHHQVYTHHYGEALLRALRGWRGVGDTNIVTRRNCAEAFHRINFFREDQGRSNTYQNSYDTIISLDRQLERLQERQTNERHGLLLFLSAAILEYPLLRTDASITLASTGNLILEPGRIFKIINKYLERIIQGQFHRPELIAEALCCVIFHSFRLYGMCAILALEDVRWSPVVVDVFTWLSNAKTRNVLMFEEESYAEHMITEGLKGSGTMGRAGITEEALVEMFNHTVPMSDDASRFWTLTGDFVNKSLGIDPEVVALWSACARRLFFWSPDVHRRLLIDSWLDRIRHSMMKTEVGIKRDRLVFSAAWIAYSLDPEYRDEICDAIHFKWKTTVEIYNLEIRIALSACLAKDIKVPASQIIRFWDIISDGLDDYHTDKVQGDTGSRVRLEAIRGAAILLSSDLEWNQANGEMFSIIFGKLLRLCSERLDKVRAEAKKAILSIFVSSPETSSFERSSVSSYEHFRFILDLQTTDRQFIMIPEFQWRSSLTEKLLEGYVTSAHGGSEDLIRVSRAALIDFCEKDQKNRECIGPVLVKNLETYQNKNDRVVIPTLEIIALLLDMELMHKSCGADQYRKLYNLIVKEAFKSKEIPKLLAAAKCFGRLALSYPTAIDRLLTLLWHHYPKIRVAAVDELWDLGITCVKGRDCKFMNSKKMVLGTEDEPSEFAEKLYKQCQELGFEDGSILKGLEKFDIVVGGHSMAGLLFNNGGEGHLLVAVY</sequence>
<dbReference type="PANTHER" id="PTHR12658">
    <property type="entry name" value="BETA-TUBULIN COFACTOR D"/>
    <property type="match status" value="1"/>
</dbReference>
<evidence type="ECO:0000259" key="3">
    <source>
        <dbReference type="Pfam" id="PF25767"/>
    </source>
</evidence>